<keyword evidence="2" id="KW-0812">Transmembrane</keyword>
<name>A0A2S4AIK0_STUST</name>
<evidence type="ECO:0000313" key="3">
    <source>
        <dbReference type="EMBL" id="POH81283.1"/>
    </source>
</evidence>
<keyword evidence="2" id="KW-0472">Membrane</keyword>
<feature type="compositionally biased region" description="Basic and acidic residues" evidence="1">
    <location>
        <begin position="65"/>
        <end position="77"/>
    </location>
</feature>
<dbReference type="OrthoDB" id="6896047at2"/>
<feature type="transmembrane region" description="Helical" evidence="2">
    <location>
        <begin position="37"/>
        <end position="56"/>
    </location>
</feature>
<accession>A0A2S4AIK0</accession>
<evidence type="ECO:0000256" key="2">
    <source>
        <dbReference type="SAM" id="Phobius"/>
    </source>
</evidence>
<feature type="region of interest" description="Disordered" evidence="1">
    <location>
        <begin position="63"/>
        <end position="84"/>
    </location>
</feature>
<dbReference type="InterPro" id="IPR021333">
    <property type="entry name" value="DUF2946"/>
</dbReference>
<reference evidence="3 4" key="1">
    <citation type="submission" date="2018-01" db="EMBL/GenBank/DDBJ databases">
        <title>Denitrification phenotypes of diverse strains of Pseudomonas stutzeri.</title>
        <authorList>
            <person name="Milligan D.A."/>
            <person name="Bergaust L."/>
            <person name="Bakken L.R."/>
            <person name="Frostegard A."/>
        </authorList>
    </citation>
    <scope>NUCLEOTIDE SEQUENCE [LARGE SCALE GENOMIC DNA]</scope>
    <source>
        <strain evidence="3 4">24a13</strain>
    </source>
</reference>
<feature type="region of interest" description="Disordered" evidence="1">
    <location>
        <begin position="128"/>
        <end position="153"/>
    </location>
</feature>
<organism evidence="3 4">
    <name type="scientific">Stutzerimonas stutzeri</name>
    <name type="common">Pseudomonas stutzeri</name>
    <dbReference type="NCBI Taxonomy" id="316"/>
    <lineage>
        <taxon>Bacteria</taxon>
        <taxon>Pseudomonadati</taxon>
        <taxon>Pseudomonadota</taxon>
        <taxon>Gammaproteobacteria</taxon>
        <taxon>Pseudomonadales</taxon>
        <taxon>Pseudomonadaceae</taxon>
        <taxon>Stutzerimonas</taxon>
    </lineage>
</organism>
<feature type="compositionally biased region" description="Basic residues" evidence="1">
    <location>
        <begin position="141"/>
        <end position="153"/>
    </location>
</feature>
<evidence type="ECO:0000256" key="1">
    <source>
        <dbReference type="SAM" id="MobiDB-lite"/>
    </source>
</evidence>
<protein>
    <submittedName>
        <fullName evidence="3">DUF2946 domain-containing protein</fullName>
    </submittedName>
</protein>
<comment type="caution">
    <text evidence="3">The sequence shown here is derived from an EMBL/GenBank/DDBJ whole genome shotgun (WGS) entry which is preliminary data.</text>
</comment>
<keyword evidence="2" id="KW-1133">Transmembrane helix</keyword>
<dbReference type="EMBL" id="PPXG01000009">
    <property type="protein sequence ID" value="POH81283.1"/>
    <property type="molecule type" value="Genomic_DNA"/>
</dbReference>
<dbReference type="Pfam" id="PF11162">
    <property type="entry name" value="DUF2946"/>
    <property type="match status" value="1"/>
</dbReference>
<dbReference type="Proteomes" id="UP000237068">
    <property type="component" value="Unassembled WGS sequence"/>
</dbReference>
<proteinExistence type="predicted"/>
<sequence>MSQRPRRNGCAIIQALPQGHVTKDTPVTRKRLSTTSIWLGLFAMLMIHVGPLYSAVQAAQAAQVSEHHHHAEHESSAHGHHGRARAGEPAWLTALELCGYCELLTVNPPLSLAVHLILPRHQPGYFQSLPEQPLPPSLRRSSGHPRAPPHFHC</sequence>
<evidence type="ECO:0000313" key="4">
    <source>
        <dbReference type="Proteomes" id="UP000237068"/>
    </source>
</evidence>
<dbReference type="AlphaFoldDB" id="A0A2S4AIK0"/>
<gene>
    <name evidence="3" type="ORF">CXK91_20150</name>
</gene>